<gene>
    <name evidence="1" type="ORF">ANCCAN_16090</name>
</gene>
<keyword evidence="2" id="KW-1185">Reference proteome</keyword>
<dbReference type="AlphaFoldDB" id="A0A368G0N8"/>
<sequence length="222" mass="26253">MFLILVRNEELLRKMDDRSRNPWRRFPTDTNEMQLSVKDRIKWREELEAHSAKKKVVRFLDFDDPRNTCRFYVRPLDEDTADRRSHRENQLRDVTKQAHYIDCSLSRGHHIIRKYLIFLTLMLLKTKAKFRNRHPSNFLMLNVRESKAPNGLRLPARPGRNPAHIANVSSEARAHALSEFRLTMRQFRQNRAGISLVRHLDETIPMVAGWLPPTVSYNIASD</sequence>
<dbReference type="OrthoDB" id="5864099at2759"/>
<dbReference type="EMBL" id="JOJR01000428">
    <property type="protein sequence ID" value="RCN37996.1"/>
    <property type="molecule type" value="Genomic_DNA"/>
</dbReference>
<proteinExistence type="predicted"/>
<accession>A0A368G0N8</accession>
<name>A0A368G0N8_ANCCA</name>
<reference evidence="1 2" key="1">
    <citation type="submission" date="2014-10" db="EMBL/GenBank/DDBJ databases">
        <title>Draft genome of the hookworm Ancylostoma caninum.</title>
        <authorList>
            <person name="Mitreva M."/>
        </authorList>
    </citation>
    <scope>NUCLEOTIDE SEQUENCE [LARGE SCALE GENOMIC DNA]</scope>
    <source>
        <strain evidence="1 2">Baltimore</strain>
    </source>
</reference>
<evidence type="ECO:0000313" key="1">
    <source>
        <dbReference type="EMBL" id="RCN37996.1"/>
    </source>
</evidence>
<evidence type="ECO:0000313" key="2">
    <source>
        <dbReference type="Proteomes" id="UP000252519"/>
    </source>
</evidence>
<protein>
    <submittedName>
        <fullName evidence="1">Uncharacterized protein</fullName>
    </submittedName>
</protein>
<comment type="caution">
    <text evidence="1">The sequence shown here is derived from an EMBL/GenBank/DDBJ whole genome shotgun (WGS) entry which is preliminary data.</text>
</comment>
<organism evidence="1 2">
    <name type="scientific">Ancylostoma caninum</name>
    <name type="common">Dog hookworm</name>
    <dbReference type="NCBI Taxonomy" id="29170"/>
    <lineage>
        <taxon>Eukaryota</taxon>
        <taxon>Metazoa</taxon>
        <taxon>Ecdysozoa</taxon>
        <taxon>Nematoda</taxon>
        <taxon>Chromadorea</taxon>
        <taxon>Rhabditida</taxon>
        <taxon>Rhabditina</taxon>
        <taxon>Rhabditomorpha</taxon>
        <taxon>Strongyloidea</taxon>
        <taxon>Ancylostomatidae</taxon>
        <taxon>Ancylostomatinae</taxon>
        <taxon>Ancylostoma</taxon>
    </lineage>
</organism>
<dbReference type="Proteomes" id="UP000252519">
    <property type="component" value="Unassembled WGS sequence"/>
</dbReference>